<keyword evidence="4" id="KW-0963">Cytoplasm</keyword>
<evidence type="ECO:0000256" key="2">
    <source>
        <dbReference type="ARBA" id="ARBA00010500"/>
    </source>
</evidence>
<evidence type="ECO:0000256" key="6">
    <source>
        <dbReference type="ARBA" id="ARBA00023069"/>
    </source>
</evidence>
<comment type="subcellular location">
    <subcellularLocation>
        <location evidence="1">Cytoplasm</location>
        <location evidence="1">Cytoskeleton</location>
        <location evidence="1">Cilium axoneme</location>
    </subcellularLocation>
</comment>
<dbReference type="Proteomes" id="UP001212152">
    <property type="component" value="Unassembled WGS sequence"/>
</dbReference>
<evidence type="ECO:0000256" key="5">
    <source>
        <dbReference type="ARBA" id="ARBA00022794"/>
    </source>
</evidence>
<feature type="compositionally biased region" description="Gly residues" evidence="9">
    <location>
        <begin position="633"/>
        <end position="649"/>
    </location>
</feature>
<keyword evidence="7" id="KW-0206">Cytoskeleton</keyword>
<evidence type="ECO:0000256" key="8">
    <source>
        <dbReference type="ARBA" id="ARBA00023273"/>
    </source>
</evidence>
<dbReference type="GO" id="GO:0030030">
    <property type="term" value="P:cell projection organization"/>
    <property type="evidence" value="ECO:0007669"/>
    <property type="project" value="UniProtKB-KW"/>
</dbReference>
<organism evidence="10 11">
    <name type="scientific">Geranomyces variabilis</name>
    <dbReference type="NCBI Taxonomy" id="109894"/>
    <lineage>
        <taxon>Eukaryota</taxon>
        <taxon>Fungi</taxon>
        <taxon>Fungi incertae sedis</taxon>
        <taxon>Chytridiomycota</taxon>
        <taxon>Chytridiomycota incertae sedis</taxon>
        <taxon>Chytridiomycetes</taxon>
        <taxon>Spizellomycetales</taxon>
        <taxon>Powellomycetaceae</taxon>
        <taxon>Geranomyces</taxon>
    </lineage>
</organism>
<dbReference type="PANTHER" id="PTHR21442">
    <property type="entry name" value="CILIA- AND FLAGELLA-ASSOCIATED PROTEIN 206"/>
    <property type="match status" value="1"/>
</dbReference>
<evidence type="ECO:0000256" key="4">
    <source>
        <dbReference type="ARBA" id="ARBA00022490"/>
    </source>
</evidence>
<dbReference type="PANTHER" id="PTHR21442:SF0">
    <property type="entry name" value="CILIA- AND FLAGELLA-ASSOCIATED PROTEIN 206"/>
    <property type="match status" value="1"/>
</dbReference>
<feature type="compositionally biased region" description="Polar residues" evidence="9">
    <location>
        <begin position="596"/>
        <end position="606"/>
    </location>
</feature>
<feature type="region of interest" description="Disordered" evidence="9">
    <location>
        <begin position="576"/>
        <end position="649"/>
    </location>
</feature>
<keyword evidence="6" id="KW-0969">Cilium</keyword>
<reference evidence="10" key="1">
    <citation type="submission" date="2020-05" db="EMBL/GenBank/DDBJ databases">
        <title>Phylogenomic resolution of chytrid fungi.</title>
        <authorList>
            <person name="Stajich J.E."/>
            <person name="Amses K."/>
            <person name="Simmons R."/>
            <person name="Seto K."/>
            <person name="Myers J."/>
            <person name="Bonds A."/>
            <person name="Quandt C.A."/>
            <person name="Barry K."/>
            <person name="Liu P."/>
            <person name="Grigoriev I."/>
            <person name="Longcore J.E."/>
            <person name="James T.Y."/>
        </authorList>
    </citation>
    <scope>NUCLEOTIDE SEQUENCE</scope>
    <source>
        <strain evidence="10">JEL0379</strain>
    </source>
</reference>
<keyword evidence="11" id="KW-1185">Reference proteome</keyword>
<evidence type="ECO:0000313" key="10">
    <source>
        <dbReference type="EMBL" id="KAJ3176321.1"/>
    </source>
</evidence>
<comment type="caution">
    <text evidence="10">The sequence shown here is derived from an EMBL/GenBank/DDBJ whole genome shotgun (WGS) entry which is preliminary data.</text>
</comment>
<comment type="similarity">
    <text evidence="2">Belongs to the CFAP206 family.</text>
</comment>
<protein>
    <recommendedName>
        <fullName evidence="3">Cilia- and flagella-associated protein 206</fullName>
    </recommendedName>
</protein>
<feature type="compositionally biased region" description="Low complexity" evidence="9">
    <location>
        <begin position="607"/>
        <end position="623"/>
    </location>
</feature>
<dbReference type="GO" id="GO:0005930">
    <property type="term" value="C:axoneme"/>
    <property type="evidence" value="ECO:0007669"/>
    <property type="project" value="UniProtKB-SubCell"/>
</dbReference>
<evidence type="ECO:0000313" key="11">
    <source>
        <dbReference type="Proteomes" id="UP001212152"/>
    </source>
</evidence>
<evidence type="ECO:0000256" key="9">
    <source>
        <dbReference type="SAM" id="MobiDB-lite"/>
    </source>
</evidence>
<accession>A0AAD5THG9</accession>
<dbReference type="AlphaFoldDB" id="A0AAD5THG9"/>
<evidence type="ECO:0000256" key="1">
    <source>
        <dbReference type="ARBA" id="ARBA00004430"/>
    </source>
</evidence>
<keyword evidence="8" id="KW-0966">Cell projection</keyword>
<dbReference type="GO" id="GO:0003356">
    <property type="term" value="P:regulation of cilium beat frequency"/>
    <property type="evidence" value="ECO:0007669"/>
    <property type="project" value="TreeGrafter"/>
</dbReference>
<dbReference type="EMBL" id="JADGJQ010000042">
    <property type="protein sequence ID" value="KAJ3176321.1"/>
    <property type="molecule type" value="Genomic_DNA"/>
</dbReference>
<keyword evidence="5" id="KW-0970">Cilium biogenesis/degradation</keyword>
<sequence>MSSSDEVIRYIIRETVSRASAVLKARRDAASSESQDAASPVIVTETLAAFLVRAIVLDPRNDFRTDKELGRDEVDRLIQLCVDRITVKNTPVMETVKMQVYFDTNFPAQADFLHKEKQSHINACAPLLRDICEVKVKAIAVYEALYRKIVSYLLLRSHVGGPTDMRVVREATAGLESVFPQSELSTFISLSRQEKEAQLNGLAQLVTGIRLFNKQLGKGGEGVDDLPELCARELAKLSENLKTLTKETEDLIQLYTAIADYADNAPNPHLGELSLSRLRSALVFRREFLIYLDALQEQTVRSQTTLSTLTARFNETVRDLKVTCRAKTAVPVDQVYPQFILLANLWQSYMDELFLLAFRQGAVSTIQKHARAFQMDISPTTVQLSLPFRSEIEKPILPESFVISKATELMVALAVKGIKGIEIIHPGNTTQYYRLPVEYGGFCAHTLIKRDGLVVPGDKNLGLVRYRDKLYAFSSEEAVREFAKLPERYVDGVLEAAKRSPDLVQMLHLYPYFPTVEALEHAKSFTRQRLLGHMQLVTEVGTQVDTHIVDAFIDPKYEWNEWELRRRALMLVNLRKKQTHSSQTSGSHFRRENETQHYSPKPNHSQTMRTSATTTPRTTTFMTGLRHPSQRTGAGGGGSEENNTGGSGGRFSVVDLTVDVDGLPAPYGGGGFGSRMTAEKAALAGAGRVIRAGGGSSVNERTY</sequence>
<dbReference type="InterPro" id="IPR021897">
    <property type="entry name" value="FAP206"/>
</dbReference>
<dbReference type="GO" id="GO:0036064">
    <property type="term" value="C:ciliary basal body"/>
    <property type="evidence" value="ECO:0007669"/>
    <property type="project" value="TreeGrafter"/>
</dbReference>
<proteinExistence type="inferred from homology"/>
<gene>
    <name evidence="10" type="ORF">HDU87_005363</name>
</gene>
<evidence type="ECO:0000256" key="3">
    <source>
        <dbReference type="ARBA" id="ARBA00021602"/>
    </source>
</evidence>
<name>A0AAD5THG9_9FUNG</name>
<dbReference type="Pfam" id="PF12018">
    <property type="entry name" value="FAP206"/>
    <property type="match status" value="1"/>
</dbReference>
<evidence type="ECO:0000256" key="7">
    <source>
        <dbReference type="ARBA" id="ARBA00023212"/>
    </source>
</evidence>